<evidence type="ECO:0000313" key="1">
    <source>
        <dbReference type="EMBL" id="JAA85822.1"/>
    </source>
</evidence>
<sequence length="81" mass="9557">MSYDPIPIRNYSKLLSDSVKVTNVFLFRISDSSGIQLHNIPPHDHPRYRYLMLECDCSHERRRSRLGQCNVGNLTYYFIAH</sequence>
<reference evidence="1" key="1">
    <citation type="journal article" date="2013" name="BMC Genomics">
        <title>Unscrambling butterfly oogenesis.</title>
        <authorList>
            <person name="Carter J.M."/>
            <person name="Baker S.C."/>
            <person name="Pink R."/>
            <person name="Carter D.R."/>
            <person name="Collins A."/>
            <person name="Tomlin J."/>
            <person name="Gibbs M."/>
            <person name="Breuker C.J."/>
        </authorList>
    </citation>
    <scope>NUCLEOTIDE SEQUENCE</scope>
    <source>
        <tissue evidence="1">Ovary</tissue>
    </source>
</reference>
<dbReference type="EMBL" id="GAIX01006738">
    <property type="protein sequence ID" value="JAA85822.1"/>
    <property type="molecule type" value="Transcribed_RNA"/>
</dbReference>
<organism evidence="1">
    <name type="scientific">Pararge aegeria</name>
    <name type="common">speckled wood butterfly</name>
    <dbReference type="NCBI Taxonomy" id="116150"/>
    <lineage>
        <taxon>Eukaryota</taxon>
        <taxon>Metazoa</taxon>
        <taxon>Ecdysozoa</taxon>
        <taxon>Arthropoda</taxon>
        <taxon>Hexapoda</taxon>
        <taxon>Insecta</taxon>
        <taxon>Pterygota</taxon>
        <taxon>Neoptera</taxon>
        <taxon>Endopterygota</taxon>
        <taxon>Lepidoptera</taxon>
        <taxon>Glossata</taxon>
        <taxon>Ditrysia</taxon>
        <taxon>Papilionoidea</taxon>
        <taxon>Nymphalidae</taxon>
        <taxon>Satyrinae</taxon>
        <taxon>Satyrini</taxon>
        <taxon>Parargina</taxon>
        <taxon>Pararge</taxon>
    </lineage>
</organism>
<accession>S4PWI3</accession>
<reference evidence="1" key="2">
    <citation type="submission" date="2013-05" db="EMBL/GenBank/DDBJ databases">
        <authorList>
            <person name="Carter J.-M."/>
            <person name="Baker S.C."/>
            <person name="Pink R."/>
            <person name="Carter D.R.F."/>
            <person name="Collins A."/>
            <person name="Tomlin J."/>
            <person name="Gibbs M."/>
            <person name="Breuker C.J."/>
        </authorList>
    </citation>
    <scope>NUCLEOTIDE SEQUENCE</scope>
    <source>
        <tissue evidence="1">Ovary</tissue>
    </source>
</reference>
<protein>
    <submittedName>
        <fullName evidence="1">Uncharacterized protein</fullName>
    </submittedName>
</protein>
<name>S4PWI3_9NEOP</name>
<proteinExistence type="predicted"/>
<dbReference type="AlphaFoldDB" id="S4PWI3"/>